<dbReference type="SUPFAM" id="SSF53850">
    <property type="entry name" value="Periplasmic binding protein-like II"/>
    <property type="match status" value="1"/>
</dbReference>
<dbReference type="PANTHER" id="PTHR30632">
    <property type="entry name" value="MOLYBDATE-BINDING PERIPLASMIC PROTEIN"/>
    <property type="match status" value="1"/>
</dbReference>
<protein>
    <submittedName>
        <fullName evidence="6">Molybdate ABC transporter substrate-binding protein</fullName>
    </submittedName>
</protein>
<proteinExistence type="inferred from homology"/>
<name>A0ABW7KTL6_9NOCA</name>
<comment type="caution">
    <text evidence="6">The sequence shown here is derived from an EMBL/GenBank/DDBJ whole genome shotgun (WGS) entry which is preliminary data.</text>
</comment>
<dbReference type="NCBIfam" id="TIGR01256">
    <property type="entry name" value="modA"/>
    <property type="match status" value="1"/>
</dbReference>
<feature type="chain" id="PRO_5045033776" evidence="4">
    <location>
        <begin position="21"/>
        <end position="257"/>
    </location>
</feature>
<keyword evidence="8" id="KW-1185">Reference proteome</keyword>
<dbReference type="InterPro" id="IPR050682">
    <property type="entry name" value="ModA/WtpA"/>
</dbReference>
<evidence type="ECO:0000256" key="2">
    <source>
        <dbReference type="ARBA" id="ARBA00022723"/>
    </source>
</evidence>
<evidence type="ECO:0000313" key="6">
    <source>
        <dbReference type="EMBL" id="MFH5244733.1"/>
    </source>
</evidence>
<evidence type="ECO:0000313" key="5">
    <source>
        <dbReference type="EMBL" id="MFH5231563.1"/>
    </source>
</evidence>
<dbReference type="Proteomes" id="UP001609176">
    <property type="component" value="Unassembled WGS sequence"/>
</dbReference>
<sequence>MKRLLAAVVACAGAIGFVGGCGSSQDDTTPGSTSGEITVFAAASLKQTFTELGDVLKAENPGANVTFSFAGSSDLVAQLTQGAPADVFASADTANMTKLTDAGLAAGAPVDFATNTLTIVTAPGNPKGITSFADLAEAGTQLVVCAPQVPCGAATKKVEDATGTDLAPVSEESSVTDVLNKVTSGQADAGVVYVTDAAVAGDKVTAVSFPEAAKAVNTYPIVTVKGTKDPDLATKFVELVSGPKGRDILLKAGFQAP</sequence>
<dbReference type="EMBL" id="JBIMSP010000050">
    <property type="protein sequence ID" value="MFH5244733.1"/>
    <property type="molecule type" value="Genomic_DNA"/>
</dbReference>
<dbReference type="Pfam" id="PF13531">
    <property type="entry name" value="SBP_bac_11"/>
    <property type="match status" value="1"/>
</dbReference>
<dbReference type="PANTHER" id="PTHR30632:SF0">
    <property type="entry name" value="SULFATE-BINDING PROTEIN"/>
    <property type="match status" value="1"/>
</dbReference>
<dbReference type="PROSITE" id="PS51257">
    <property type="entry name" value="PROKAR_LIPOPROTEIN"/>
    <property type="match status" value="1"/>
</dbReference>
<dbReference type="Gene3D" id="3.40.190.10">
    <property type="entry name" value="Periplasmic binding protein-like II"/>
    <property type="match status" value="2"/>
</dbReference>
<dbReference type="EMBL" id="JBIMSN010000117">
    <property type="protein sequence ID" value="MFH5231563.1"/>
    <property type="molecule type" value="Genomic_DNA"/>
</dbReference>
<evidence type="ECO:0000313" key="7">
    <source>
        <dbReference type="Proteomes" id="UP001609176"/>
    </source>
</evidence>
<accession>A0ABW7KTL6</accession>
<dbReference type="Proteomes" id="UP001609219">
    <property type="component" value="Unassembled WGS sequence"/>
</dbReference>
<organism evidence="6 7">
    <name type="scientific">Antrihabitans spumae</name>
    <dbReference type="NCBI Taxonomy" id="3373370"/>
    <lineage>
        <taxon>Bacteria</taxon>
        <taxon>Bacillati</taxon>
        <taxon>Actinomycetota</taxon>
        <taxon>Actinomycetes</taxon>
        <taxon>Mycobacteriales</taxon>
        <taxon>Nocardiaceae</taxon>
        <taxon>Antrihabitans</taxon>
    </lineage>
</organism>
<dbReference type="InterPro" id="IPR005950">
    <property type="entry name" value="ModA"/>
</dbReference>
<keyword evidence="3 4" id="KW-0732">Signal</keyword>
<evidence type="ECO:0000256" key="3">
    <source>
        <dbReference type="ARBA" id="ARBA00022729"/>
    </source>
</evidence>
<comment type="similarity">
    <text evidence="1">Belongs to the bacterial solute-binding protein ModA family.</text>
</comment>
<keyword evidence="2" id="KW-0479">Metal-binding</keyword>
<gene>
    <name evidence="6" type="primary">modA</name>
    <name evidence="6" type="ORF">ACHIPV_23070</name>
    <name evidence="5" type="ORF">ACHIRB_23785</name>
</gene>
<dbReference type="PIRSF" id="PIRSF004846">
    <property type="entry name" value="ModA"/>
    <property type="match status" value="1"/>
</dbReference>
<evidence type="ECO:0000256" key="1">
    <source>
        <dbReference type="ARBA" id="ARBA00009175"/>
    </source>
</evidence>
<dbReference type="CDD" id="cd13538">
    <property type="entry name" value="PBP2_ModA_like_1"/>
    <property type="match status" value="1"/>
</dbReference>
<reference evidence="7 8" key="1">
    <citation type="submission" date="2024-10" db="EMBL/GenBank/DDBJ databases">
        <authorList>
            <person name="Riesco R."/>
        </authorList>
    </citation>
    <scope>NUCLEOTIDE SEQUENCE [LARGE SCALE GENOMIC DNA]</scope>
    <source>
        <strain evidence="6 7">NCIMB 15448</strain>
        <strain evidence="5 8">NCIMB 15450</strain>
    </source>
</reference>
<evidence type="ECO:0000256" key="4">
    <source>
        <dbReference type="SAM" id="SignalP"/>
    </source>
</evidence>
<dbReference type="RefSeq" id="WP_395125839.1">
    <property type="nucleotide sequence ID" value="NZ_JBIMSN010000117.1"/>
</dbReference>
<feature type="signal peptide" evidence="4">
    <location>
        <begin position="1"/>
        <end position="20"/>
    </location>
</feature>
<evidence type="ECO:0000313" key="8">
    <source>
        <dbReference type="Proteomes" id="UP001609219"/>
    </source>
</evidence>